<accession>A0A7J6RTZ9</accession>
<keyword evidence="6" id="KW-0067">ATP-binding</keyword>
<dbReference type="AlphaFoldDB" id="A0A7J6RTZ9"/>
<reference evidence="11 12" key="1">
    <citation type="submission" date="2020-04" db="EMBL/GenBank/DDBJ databases">
        <title>Perkinsus olseni comparative genomics.</title>
        <authorList>
            <person name="Bogema D.R."/>
        </authorList>
    </citation>
    <scope>NUCLEOTIDE SEQUENCE [LARGE SCALE GENOMIC DNA]</scope>
    <source>
        <strain evidence="11">ATCC PRA-205</strain>
    </source>
</reference>
<dbReference type="PANTHER" id="PTHR48012:SF10">
    <property type="entry name" value="FI20177P1"/>
    <property type="match status" value="1"/>
</dbReference>
<comment type="caution">
    <text evidence="11">The sequence shown here is derived from an EMBL/GenBank/DDBJ whole genome shotgun (WGS) entry which is preliminary data.</text>
</comment>
<dbReference type="Pfam" id="PF00069">
    <property type="entry name" value="Pkinase"/>
    <property type="match status" value="2"/>
</dbReference>
<dbReference type="GO" id="GO:0004674">
    <property type="term" value="F:protein serine/threonine kinase activity"/>
    <property type="evidence" value="ECO:0007669"/>
    <property type="project" value="UniProtKB-KW"/>
</dbReference>
<dbReference type="SMART" id="SM00220">
    <property type="entry name" value="S_TKc"/>
    <property type="match status" value="1"/>
</dbReference>
<dbReference type="InterPro" id="IPR011009">
    <property type="entry name" value="Kinase-like_dom_sf"/>
</dbReference>
<comment type="catalytic activity">
    <reaction evidence="7">
        <text>L-threonyl-[protein] + ATP = O-phospho-L-threonyl-[protein] + ADP + H(+)</text>
        <dbReference type="Rhea" id="RHEA:46608"/>
        <dbReference type="Rhea" id="RHEA-COMP:11060"/>
        <dbReference type="Rhea" id="RHEA-COMP:11605"/>
        <dbReference type="ChEBI" id="CHEBI:15378"/>
        <dbReference type="ChEBI" id="CHEBI:30013"/>
        <dbReference type="ChEBI" id="CHEBI:30616"/>
        <dbReference type="ChEBI" id="CHEBI:61977"/>
        <dbReference type="ChEBI" id="CHEBI:456216"/>
        <dbReference type="EC" id="2.7.11.1"/>
    </reaction>
</comment>
<comment type="catalytic activity">
    <reaction evidence="8">
        <text>L-seryl-[protein] + ATP = O-phospho-L-seryl-[protein] + ADP + H(+)</text>
        <dbReference type="Rhea" id="RHEA:17989"/>
        <dbReference type="Rhea" id="RHEA-COMP:9863"/>
        <dbReference type="Rhea" id="RHEA-COMP:11604"/>
        <dbReference type="ChEBI" id="CHEBI:15378"/>
        <dbReference type="ChEBI" id="CHEBI:29999"/>
        <dbReference type="ChEBI" id="CHEBI:30616"/>
        <dbReference type="ChEBI" id="CHEBI:83421"/>
        <dbReference type="ChEBI" id="CHEBI:456216"/>
        <dbReference type="EC" id="2.7.11.1"/>
    </reaction>
</comment>
<dbReference type="PROSITE" id="PS50011">
    <property type="entry name" value="PROTEIN_KINASE_DOM"/>
    <property type="match status" value="1"/>
</dbReference>
<keyword evidence="2" id="KW-0723">Serine/threonine-protein kinase</keyword>
<evidence type="ECO:0000256" key="6">
    <source>
        <dbReference type="ARBA" id="ARBA00022840"/>
    </source>
</evidence>
<evidence type="ECO:0000256" key="7">
    <source>
        <dbReference type="ARBA" id="ARBA00047899"/>
    </source>
</evidence>
<comment type="similarity">
    <text evidence="1">Belongs to the protein kinase superfamily. STE Ser/Thr protein kinase family. STE20 subfamily.</text>
</comment>
<keyword evidence="4" id="KW-0547">Nucleotide-binding</keyword>
<dbReference type="InterPro" id="IPR000719">
    <property type="entry name" value="Prot_kinase_dom"/>
</dbReference>
<feature type="domain" description="Protein kinase" evidence="10">
    <location>
        <begin position="76"/>
        <end position="418"/>
    </location>
</feature>
<evidence type="ECO:0000313" key="11">
    <source>
        <dbReference type="EMBL" id="KAF4723775.1"/>
    </source>
</evidence>
<organism evidence="11 12">
    <name type="scientific">Perkinsus olseni</name>
    <name type="common">Perkinsus atlanticus</name>
    <dbReference type="NCBI Taxonomy" id="32597"/>
    <lineage>
        <taxon>Eukaryota</taxon>
        <taxon>Sar</taxon>
        <taxon>Alveolata</taxon>
        <taxon>Perkinsozoa</taxon>
        <taxon>Perkinsea</taxon>
        <taxon>Perkinsida</taxon>
        <taxon>Perkinsidae</taxon>
        <taxon>Perkinsus</taxon>
    </lineage>
</organism>
<evidence type="ECO:0000256" key="4">
    <source>
        <dbReference type="ARBA" id="ARBA00022741"/>
    </source>
</evidence>
<feature type="region of interest" description="Disordered" evidence="9">
    <location>
        <begin position="34"/>
        <end position="58"/>
    </location>
</feature>
<evidence type="ECO:0000259" key="10">
    <source>
        <dbReference type="PROSITE" id="PS50011"/>
    </source>
</evidence>
<feature type="compositionally biased region" description="Basic and acidic residues" evidence="9">
    <location>
        <begin position="34"/>
        <end position="43"/>
    </location>
</feature>
<gene>
    <name evidence="11" type="primary">STK24_3</name>
    <name evidence="11" type="ORF">FOZ62_022343</name>
</gene>
<dbReference type="Proteomes" id="UP000574390">
    <property type="component" value="Unassembled WGS sequence"/>
</dbReference>
<dbReference type="GO" id="GO:0005737">
    <property type="term" value="C:cytoplasm"/>
    <property type="evidence" value="ECO:0007669"/>
    <property type="project" value="TreeGrafter"/>
</dbReference>
<protein>
    <submittedName>
        <fullName evidence="11">Serine/threonine-protein kinase 24</fullName>
    </submittedName>
</protein>
<keyword evidence="3" id="KW-0808">Transferase</keyword>
<dbReference type="InterPro" id="IPR050629">
    <property type="entry name" value="STE20/SPS1-PAK"/>
</dbReference>
<dbReference type="SUPFAM" id="SSF56112">
    <property type="entry name" value="Protein kinase-like (PK-like)"/>
    <property type="match status" value="1"/>
</dbReference>
<keyword evidence="5 11" id="KW-0418">Kinase</keyword>
<dbReference type="GO" id="GO:0005524">
    <property type="term" value="F:ATP binding"/>
    <property type="evidence" value="ECO:0007669"/>
    <property type="project" value="UniProtKB-KW"/>
</dbReference>
<dbReference type="PROSITE" id="PS00108">
    <property type="entry name" value="PROTEIN_KINASE_ST"/>
    <property type="match status" value="1"/>
</dbReference>
<dbReference type="EMBL" id="JABANM010019872">
    <property type="protein sequence ID" value="KAF4723775.1"/>
    <property type="molecule type" value="Genomic_DNA"/>
</dbReference>
<name>A0A7J6RTZ9_PEROL</name>
<evidence type="ECO:0000256" key="2">
    <source>
        <dbReference type="ARBA" id="ARBA00022527"/>
    </source>
</evidence>
<evidence type="ECO:0000256" key="9">
    <source>
        <dbReference type="SAM" id="MobiDB-lite"/>
    </source>
</evidence>
<evidence type="ECO:0000256" key="1">
    <source>
        <dbReference type="ARBA" id="ARBA00008874"/>
    </source>
</evidence>
<proteinExistence type="inferred from homology"/>
<evidence type="ECO:0000256" key="8">
    <source>
        <dbReference type="ARBA" id="ARBA00048679"/>
    </source>
</evidence>
<evidence type="ECO:0000313" key="12">
    <source>
        <dbReference type="Proteomes" id="UP000574390"/>
    </source>
</evidence>
<dbReference type="InterPro" id="IPR008271">
    <property type="entry name" value="Ser/Thr_kinase_AS"/>
</dbReference>
<sequence>MTDHRSRAGGYADDALPVKVLPVKEYIKEFEKEHPEVVRRGQSEDQQQQLVPQPPSKANLRIKDSTSCMASCRYALCKQAELETSLDASIQDPQDREIHRRVVWRCTDLSSETEVALKVVDCNAVGNESLKGIEKEIELTGERSSPSRLRQVGLYVAKARSAMGKLCPKFYEAFRVDLPDPLVPSGRSFVKYLIMSMEFIDGVPLDKLIEFSLLNETVCAYVVYNILLALKDLHEKHIIHRDIKAANIMIGKSGRVVLCDFGVSRLLEKDAQALTFTAMSHNWGYSTTDQGCDHTIVKGHSRRHTFLDGPRGYHIYSLSQKSGGSGQVPGGLRAGYDCRADIWSLGVTAVEACLGHPPHADKFARMPHMVYLTIVKDPPPTMYMAKFSDTYRDFLGHCFQKCPDDRMTASQLLKHEWITEMKEYEKDVVKDRLISNVNTYLLWEARQGEDVEESSEDDDDVAQEMAIGG</sequence>
<dbReference type="PANTHER" id="PTHR48012">
    <property type="entry name" value="STERILE20-LIKE KINASE, ISOFORM B-RELATED"/>
    <property type="match status" value="1"/>
</dbReference>
<dbReference type="Gene3D" id="1.10.510.10">
    <property type="entry name" value="Transferase(Phosphotransferase) domain 1"/>
    <property type="match status" value="2"/>
</dbReference>
<evidence type="ECO:0000256" key="5">
    <source>
        <dbReference type="ARBA" id="ARBA00022777"/>
    </source>
</evidence>
<evidence type="ECO:0000256" key="3">
    <source>
        <dbReference type="ARBA" id="ARBA00022679"/>
    </source>
</evidence>